<keyword evidence="4" id="KW-1185">Reference proteome</keyword>
<dbReference type="GO" id="GO:0006355">
    <property type="term" value="P:regulation of DNA-templated transcription"/>
    <property type="evidence" value="ECO:0007669"/>
    <property type="project" value="InterPro"/>
</dbReference>
<gene>
    <name evidence="3" type="ORF">DFQ14_101400</name>
</gene>
<dbReference type="SMART" id="SM00421">
    <property type="entry name" value="HTH_LUXR"/>
    <property type="match status" value="1"/>
</dbReference>
<dbReference type="AlphaFoldDB" id="A0A368VXX7"/>
<dbReference type="Proteomes" id="UP000253495">
    <property type="component" value="Unassembled WGS sequence"/>
</dbReference>
<organism evidence="3 4">
    <name type="scientific">Halopolyspora algeriensis</name>
    <dbReference type="NCBI Taxonomy" id="1500506"/>
    <lineage>
        <taxon>Bacteria</taxon>
        <taxon>Bacillati</taxon>
        <taxon>Actinomycetota</taxon>
        <taxon>Actinomycetes</taxon>
        <taxon>Actinomycetes incertae sedis</taxon>
        <taxon>Halopolyspora</taxon>
    </lineage>
</organism>
<evidence type="ECO:0000256" key="1">
    <source>
        <dbReference type="SAM" id="MobiDB-lite"/>
    </source>
</evidence>
<sequence length="272" mass="29474">MSADTEVAEATRSAAQSVESRGTPAGVDVLGQPRRGRDTTRHALASVARVARTQAGENDLLQIVHGAERVGRVAYKLQRNASVMVRGVVKPPYAATDSLDSLECFKLSEGVGYRVLYDRSALARPPQLDVTSRLVSFGEQARVVHAAPTKLLVVDDMVALLPLIADEQSVDSAVVIRSSAMLTAVLRIFDDLWRFAAPLRSEPEALQGDVAPSEEERWILSLLASGATDATIGRMMGFSARTAHRRVRELITRMGVETRFQAGVQAAKLGWL</sequence>
<dbReference type="PANTHER" id="PTHR34293:SF1">
    <property type="entry name" value="HTH-TYPE TRANSCRIPTIONAL REGULATOR TRMBL2"/>
    <property type="match status" value="1"/>
</dbReference>
<dbReference type="InterPro" id="IPR051797">
    <property type="entry name" value="TrmB-like"/>
</dbReference>
<protein>
    <recommendedName>
        <fullName evidence="2">HTH luxR-type domain-containing protein</fullName>
    </recommendedName>
</protein>
<dbReference type="InterPro" id="IPR036388">
    <property type="entry name" value="WH-like_DNA-bd_sf"/>
</dbReference>
<dbReference type="SUPFAM" id="SSF46894">
    <property type="entry name" value="C-terminal effector domain of the bipartite response regulators"/>
    <property type="match status" value="1"/>
</dbReference>
<feature type="domain" description="HTH luxR-type" evidence="2">
    <location>
        <begin position="209"/>
        <end position="266"/>
    </location>
</feature>
<name>A0A368VXX7_9ACTN</name>
<evidence type="ECO:0000259" key="2">
    <source>
        <dbReference type="SMART" id="SM00421"/>
    </source>
</evidence>
<dbReference type="InterPro" id="IPR000792">
    <property type="entry name" value="Tscrpt_reg_LuxR_C"/>
</dbReference>
<evidence type="ECO:0000313" key="4">
    <source>
        <dbReference type="Proteomes" id="UP000253495"/>
    </source>
</evidence>
<dbReference type="PANTHER" id="PTHR34293">
    <property type="entry name" value="HTH-TYPE TRANSCRIPTIONAL REGULATOR TRMBL2"/>
    <property type="match status" value="1"/>
</dbReference>
<proteinExistence type="predicted"/>
<comment type="caution">
    <text evidence="3">The sequence shown here is derived from an EMBL/GenBank/DDBJ whole genome shotgun (WGS) entry which is preliminary data.</text>
</comment>
<reference evidence="3 4" key="1">
    <citation type="submission" date="2018-07" db="EMBL/GenBank/DDBJ databases">
        <title>Genomic Encyclopedia of Type Strains, Phase III (KMG-III): the genomes of soil and plant-associated and newly described type strains.</title>
        <authorList>
            <person name="Whitman W."/>
        </authorList>
    </citation>
    <scope>NUCLEOTIDE SEQUENCE [LARGE SCALE GENOMIC DNA]</scope>
    <source>
        <strain evidence="3 4">CECT 8575</strain>
    </source>
</reference>
<dbReference type="EMBL" id="QPJC01000001">
    <property type="protein sequence ID" value="RCW47056.1"/>
    <property type="molecule type" value="Genomic_DNA"/>
</dbReference>
<dbReference type="RefSeq" id="WP_179951461.1">
    <property type="nucleotide sequence ID" value="NZ_QPJC01000001.1"/>
</dbReference>
<dbReference type="InterPro" id="IPR016032">
    <property type="entry name" value="Sig_transdc_resp-reg_C-effctor"/>
</dbReference>
<accession>A0A368VXX7</accession>
<dbReference type="Gene3D" id="1.10.10.10">
    <property type="entry name" value="Winged helix-like DNA-binding domain superfamily/Winged helix DNA-binding domain"/>
    <property type="match status" value="1"/>
</dbReference>
<feature type="region of interest" description="Disordered" evidence="1">
    <location>
        <begin position="1"/>
        <end position="39"/>
    </location>
</feature>
<dbReference type="GO" id="GO:0003677">
    <property type="term" value="F:DNA binding"/>
    <property type="evidence" value="ECO:0007669"/>
    <property type="project" value="InterPro"/>
</dbReference>
<evidence type="ECO:0000313" key="3">
    <source>
        <dbReference type="EMBL" id="RCW47056.1"/>
    </source>
</evidence>